<dbReference type="HOGENOM" id="CLU_378555_0_0_1"/>
<feature type="region of interest" description="Disordered" evidence="1">
    <location>
        <begin position="553"/>
        <end position="643"/>
    </location>
</feature>
<organism evidence="2 3">
    <name type="scientific">Dactylellina haptotyla (strain CBS 200.50)</name>
    <name type="common">Nematode-trapping fungus</name>
    <name type="synonym">Monacrosporium haptotylum</name>
    <dbReference type="NCBI Taxonomy" id="1284197"/>
    <lineage>
        <taxon>Eukaryota</taxon>
        <taxon>Fungi</taxon>
        <taxon>Dikarya</taxon>
        <taxon>Ascomycota</taxon>
        <taxon>Pezizomycotina</taxon>
        <taxon>Orbiliomycetes</taxon>
        <taxon>Orbiliales</taxon>
        <taxon>Orbiliaceae</taxon>
        <taxon>Dactylellina</taxon>
    </lineage>
</organism>
<feature type="compositionally biased region" description="Polar residues" evidence="1">
    <location>
        <begin position="308"/>
        <end position="317"/>
    </location>
</feature>
<name>S8C7H9_DACHA</name>
<comment type="caution">
    <text evidence="2">The sequence shown here is derived from an EMBL/GenBank/DDBJ whole genome shotgun (WGS) entry which is preliminary data.</text>
</comment>
<evidence type="ECO:0000313" key="2">
    <source>
        <dbReference type="EMBL" id="EPS43687.1"/>
    </source>
</evidence>
<feature type="region of interest" description="Disordered" evidence="1">
    <location>
        <begin position="306"/>
        <end position="336"/>
    </location>
</feature>
<feature type="region of interest" description="Disordered" evidence="1">
    <location>
        <begin position="658"/>
        <end position="732"/>
    </location>
</feature>
<accession>S8C7H9</accession>
<dbReference type="Proteomes" id="UP000015100">
    <property type="component" value="Unassembled WGS sequence"/>
</dbReference>
<gene>
    <name evidence="2" type="ORF">H072_2315</name>
</gene>
<reference evidence="3" key="2">
    <citation type="submission" date="2013-04" db="EMBL/GenBank/DDBJ databases">
        <title>Genomic mechanisms accounting for the adaptation to parasitism in nematode-trapping fungi.</title>
        <authorList>
            <person name="Ahren D.G."/>
        </authorList>
    </citation>
    <scope>NUCLEOTIDE SEQUENCE [LARGE SCALE GENOMIC DNA]</scope>
    <source>
        <strain evidence="3">CBS 200.50</strain>
    </source>
</reference>
<sequence>MPLPPPRPPPPPPAVRFTKTFQSITFDGDNHIRGIPQQAVVLQVKRGGLIDINFPAPHLRKTVQFWIISKYTTMYWSESSNSIIWLINKKGLIDGFPKIFSRAEFGDSMWQPVSGPTIGKAVEALLGTKKFGVSHVFALKGIPCTGDSGSKDIRRFITHTRWQNIKDPQLQLTCREVLKETGMNFDFYFPHARKEAELKRDVQPLVLPRPPPPLSYRQGFCPARIVYEPIRIEQLVRLDGGESRGWSDLSTQNALSGLSSETGQHLPGSIDRNEESAQVAQLGSGNGPGPLTTALDQAVLSPILSCGQMPQDSTNPLGASGVAPQPRSSLSVGTPQGPALGAIYKYSDKDTPKLMSQYQASPQRAGQAAFASHVKTPATTQGFAPSKKFEGRKLETQGVMPVELGGQNGSIISGTVQGYGIINQSQKYNQTKNESGVEGLPFEIVSLDLQKHSDKGMVPGYLLQHTARDQAQVRVNQILEGMDNENIEKAGRIQKLEPSPATGNLGTGEKLINQPKSVAALSAVPWIDKPLDNTGGNVAQKQSLSILNAEKAVEGAGGGGGDAETGTESSSSMESNKGRRYLQPILQKQQHEPKKAVVSQGKGAPALSIDFQTQNMPTEAISPQEHRDTSAAGLGSPRDLTPKVDPFAELFKEFKSFTFPKMVQRDKRGGADAPPGPKKTVEGQSPMEDSRNLENPPKNHGSKATALNEEQSKPSTDLWGDLKAWTEGPKRP</sequence>
<protein>
    <submittedName>
        <fullName evidence="2">Uncharacterized protein</fullName>
    </submittedName>
</protein>
<dbReference type="OrthoDB" id="5425910at2759"/>
<evidence type="ECO:0000313" key="3">
    <source>
        <dbReference type="Proteomes" id="UP000015100"/>
    </source>
</evidence>
<keyword evidence="3" id="KW-1185">Reference proteome</keyword>
<feature type="compositionally biased region" description="Low complexity" evidence="1">
    <location>
        <begin position="564"/>
        <end position="575"/>
    </location>
</feature>
<dbReference type="EMBL" id="AQGS01000070">
    <property type="protein sequence ID" value="EPS43687.1"/>
    <property type="molecule type" value="Genomic_DNA"/>
</dbReference>
<evidence type="ECO:0000256" key="1">
    <source>
        <dbReference type="SAM" id="MobiDB-lite"/>
    </source>
</evidence>
<reference evidence="2 3" key="1">
    <citation type="journal article" date="2013" name="PLoS Genet.">
        <title>Genomic mechanisms accounting for the adaptation to parasitism in nematode-trapping fungi.</title>
        <authorList>
            <person name="Meerupati T."/>
            <person name="Andersson K.M."/>
            <person name="Friman E."/>
            <person name="Kumar D."/>
            <person name="Tunlid A."/>
            <person name="Ahren D."/>
        </authorList>
    </citation>
    <scope>NUCLEOTIDE SEQUENCE [LARGE SCALE GENOMIC DNA]</scope>
    <source>
        <strain evidence="2 3">CBS 200.50</strain>
    </source>
</reference>
<proteinExistence type="predicted"/>
<dbReference type="AlphaFoldDB" id="S8C7H9"/>